<dbReference type="Pfam" id="PF09813">
    <property type="entry name" value="Coa3_cc"/>
    <property type="match status" value="1"/>
</dbReference>
<name>A0A3N4LIE4_9PEZI</name>
<evidence type="ECO:0000256" key="7">
    <source>
        <dbReference type="ARBA" id="ARBA00023128"/>
    </source>
</evidence>
<accession>A0A3N4LIE4</accession>
<evidence type="ECO:0000256" key="5">
    <source>
        <dbReference type="ARBA" id="ARBA00022692"/>
    </source>
</evidence>
<sequence>MIPTRRLLGPVAPRSSYYQSDYTQGPSLIRARKPFLVKNLLTGAAILALTGSIYLYTIKAVAQDNFEDVTVPDAPTQPAKTPNVGTSTITSGPLGK</sequence>
<feature type="domain" description="Cytochrome c oxidase assembly factor 3 mitochondrial coiled-coil" evidence="11">
    <location>
        <begin position="28"/>
        <end position="68"/>
    </location>
</feature>
<evidence type="ECO:0000256" key="9">
    <source>
        <dbReference type="RuleBase" id="RU367056"/>
    </source>
</evidence>
<reference evidence="12 13" key="1">
    <citation type="journal article" date="2018" name="Nat. Ecol. Evol.">
        <title>Pezizomycetes genomes reveal the molecular basis of ectomycorrhizal truffle lifestyle.</title>
        <authorList>
            <person name="Murat C."/>
            <person name="Payen T."/>
            <person name="Noel B."/>
            <person name="Kuo A."/>
            <person name="Morin E."/>
            <person name="Chen J."/>
            <person name="Kohler A."/>
            <person name="Krizsan K."/>
            <person name="Balestrini R."/>
            <person name="Da Silva C."/>
            <person name="Montanini B."/>
            <person name="Hainaut M."/>
            <person name="Levati E."/>
            <person name="Barry K.W."/>
            <person name="Belfiori B."/>
            <person name="Cichocki N."/>
            <person name="Clum A."/>
            <person name="Dockter R.B."/>
            <person name="Fauchery L."/>
            <person name="Guy J."/>
            <person name="Iotti M."/>
            <person name="Le Tacon F."/>
            <person name="Lindquist E.A."/>
            <person name="Lipzen A."/>
            <person name="Malagnac F."/>
            <person name="Mello A."/>
            <person name="Molinier V."/>
            <person name="Miyauchi S."/>
            <person name="Poulain J."/>
            <person name="Riccioni C."/>
            <person name="Rubini A."/>
            <person name="Sitrit Y."/>
            <person name="Splivallo R."/>
            <person name="Traeger S."/>
            <person name="Wang M."/>
            <person name="Zifcakova L."/>
            <person name="Wipf D."/>
            <person name="Zambonelli A."/>
            <person name="Paolocci F."/>
            <person name="Nowrousian M."/>
            <person name="Ottonello S."/>
            <person name="Baldrian P."/>
            <person name="Spatafora J.W."/>
            <person name="Henrissat B."/>
            <person name="Nagy L.G."/>
            <person name="Aury J.M."/>
            <person name="Wincker P."/>
            <person name="Grigoriev I.V."/>
            <person name="Bonfante P."/>
            <person name="Martin F.M."/>
        </authorList>
    </citation>
    <scope>NUCLEOTIDE SEQUENCE [LARGE SCALE GENOMIC DNA]</scope>
    <source>
        <strain evidence="12 13">CCBAS932</strain>
    </source>
</reference>
<keyword evidence="5 9" id="KW-0812">Transmembrane</keyword>
<feature type="transmembrane region" description="Helical" evidence="9">
    <location>
        <begin position="35"/>
        <end position="56"/>
    </location>
</feature>
<keyword evidence="9" id="KW-0999">Mitochondrion inner membrane</keyword>
<dbReference type="InterPro" id="IPR041752">
    <property type="entry name" value="Coa3"/>
</dbReference>
<keyword evidence="13" id="KW-1185">Reference proteome</keyword>
<comment type="subunit">
    <text evidence="4 9">Component of 250-400 kDa complexes called cytochrome oxidase assembly intermediates or COA complexes.</text>
</comment>
<evidence type="ECO:0000256" key="4">
    <source>
        <dbReference type="ARBA" id="ARBA00011351"/>
    </source>
</evidence>
<keyword evidence="7 9" id="KW-0496">Mitochondrion</keyword>
<comment type="subcellular location">
    <subcellularLocation>
        <location evidence="2">Mitochondrion membrane</location>
        <topology evidence="2">Single-pass membrane protein</topology>
    </subcellularLocation>
</comment>
<evidence type="ECO:0000256" key="2">
    <source>
        <dbReference type="ARBA" id="ARBA00004304"/>
    </source>
</evidence>
<evidence type="ECO:0000313" key="12">
    <source>
        <dbReference type="EMBL" id="RPB17695.1"/>
    </source>
</evidence>
<evidence type="ECO:0000259" key="11">
    <source>
        <dbReference type="Pfam" id="PF09813"/>
    </source>
</evidence>
<evidence type="ECO:0000256" key="6">
    <source>
        <dbReference type="ARBA" id="ARBA00022989"/>
    </source>
</evidence>
<proteinExistence type="inferred from homology"/>
<keyword evidence="8 9" id="KW-0472">Membrane</keyword>
<dbReference type="FunCoup" id="A0A3N4LIE4">
    <property type="interactions" value="22"/>
</dbReference>
<dbReference type="Proteomes" id="UP000277580">
    <property type="component" value="Unassembled WGS sequence"/>
</dbReference>
<comment type="function">
    <text evidence="1 9">Required for assembly of cytochrome c oxidase (complex IV).</text>
</comment>
<evidence type="ECO:0000256" key="10">
    <source>
        <dbReference type="SAM" id="MobiDB-lite"/>
    </source>
</evidence>
<dbReference type="PANTHER" id="PTHR15642:SF3">
    <property type="entry name" value="CYTOCHROME C OXIDASE ASSEMBLY FACTOR 3 HOMOLOG, MITOCHONDRIAL"/>
    <property type="match status" value="1"/>
</dbReference>
<evidence type="ECO:0000256" key="1">
    <source>
        <dbReference type="ARBA" id="ARBA00003064"/>
    </source>
</evidence>
<gene>
    <name evidence="12" type="ORF">P167DRAFT_498375</name>
</gene>
<dbReference type="EMBL" id="ML119105">
    <property type="protein sequence ID" value="RPB17695.1"/>
    <property type="molecule type" value="Genomic_DNA"/>
</dbReference>
<dbReference type="InterPro" id="IPR018628">
    <property type="entry name" value="Coa3_CC"/>
</dbReference>
<dbReference type="AlphaFoldDB" id="A0A3N4LIE4"/>
<dbReference type="PANTHER" id="PTHR15642">
    <property type="entry name" value="CYTOCHROME C OXIDASE ASSEMBLY FACTOR 3, MITOCHONDRIAL"/>
    <property type="match status" value="1"/>
</dbReference>
<dbReference type="OrthoDB" id="10018333at2759"/>
<organism evidence="12 13">
    <name type="scientific">Morchella conica CCBAS932</name>
    <dbReference type="NCBI Taxonomy" id="1392247"/>
    <lineage>
        <taxon>Eukaryota</taxon>
        <taxon>Fungi</taxon>
        <taxon>Dikarya</taxon>
        <taxon>Ascomycota</taxon>
        <taxon>Pezizomycotina</taxon>
        <taxon>Pezizomycetes</taxon>
        <taxon>Pezizales</taxon>
        <taxon>Morchellaceae</taxon>
        <taxon>Morchella</taxon>
    </lineage>
</organism>
<dbReference type="InParanoid" id="A0A3N4LIE4"/>
<evidence type="ECO:0000313" key="13">
    <source>
        <dbReference type="Proteomes" id="UP000277580"/>
    </source>
</evidence>
<dbReference type="GO" id="GO:0033617">
    <property type="term" value="P:mitochondrial respiratory chain complex IV assembly"/>
    <property type="evidence" value="ECO:0007669"/>
    <property type="project" value="UniProtKB-UniRule"/>
</dbReference>
<feature type="compositionally biased region" description="Polar residues" evidence="10">
    <location>
        <begin position="78"/>
        <end position="96"/>
    </location>
</feature>
<evidence type="ECO:0000256" key="8">
    <source>
        <dbReference type="ARBA" id="ARBA00023136"/>
    </source>
</evidence>
<feature type="region of interest" description="Disordered" evidence="10">
    <location>
        <begin position="70"/>
        <end position="96"/>
    </location>
</feature>
<protein>
    <recommendedName>
        <fullName evidence="9">Cytochrome c oxidase assembly factor 3</fullName>
    </recommendedName>
</protein>
<evidence type="ECO:0000256" key="3">
    <source>
        <dbReference type="ARBA" id="ARBA00007035"/>
    </source>
</evidence>
<keyword evidence="6 9" id="KW-1133">Transmembrane helix</keyword>
<dbReference type="STRING" id="1392247.A0A3N4LIE4"/>
<dbReference type="GO" id="GO:0005743">
    <property type="term" value="C:mitochondrial inner membrane"/>
    <property type="evidence" value="ECO:0007669"/>
    <property type="project" value="UniProtKB-UniRule"/>
</dbReference>
<comment type="similarity">
    <text evidence="3 9">Belongs to the COA3 family.</text>
</comment>